<organism evidence="9 10">
    <name type="scientific">Trichodelitschia bisporula</name>
    <dbReference type="NCBI Taxonomy" id="703511"/>
    <lineage>
        <taxon>Eukaryota</taxon>
        <taxon>Fungi</taxon>
        <taxon>Dikarya</taxon>
        <taxon>Ascomycota</taxon>
        <taxon>Pezizomycotina</taxon>
        <taxon>Dothideomycetes</taxon>
        <taxon>Dothideomycetes incertae sedis</taxon>
        <taxon>Phaeotrichales</taxon>
        <taxon>Phaeotrichaceae</taxon>
        <taxon>Trichodelitschia</taxon>
    </lineage>
</organism>
<dbReference type="SMART" id="SM00182">
    <property type="entry name" value="CULLIN"/>
    <property type="match status" value="1"/>
</dbReference>
<proteinExistence type="inferred from homology"/>
<keyword evidence="4" id="KW-0833">Ubl conjugation pathway</keyword>
<evidence type="ECO:0000256" key="6">
    <source>
        <dbReference type="PROSITE-ProRule" id="PRU00330"/>
    </source>
</evidence>
<dbReference type="GO" id="GO:0005680">
    <property type="term" value="C:anaphase-promoting complex"/>
    <property type="evidence" value="ECO:0007669"/>
    <property type="project" value="TreeGrafter"/>
</dbReference>
<evidence type="ECO:0000256" key="5">
    <source>
        <dbReference type="ARBA" id="ARBA00023306"/>
    </source>
</evidence>
<dbReference type="InterPro" id="IPR044554">
    <property type="entry name" value="ANAPC2"/>
</dbReference>
<sequence length="816" mass="92456">MGEHVRNMEQTIFQSVFPPSFELRPSPESIGSPSAQAEYMDAWSTATRFLELGDISLGAVESLGYAARWNSDRFPDFEAALQTLTSHGLGSNQDEGNLIEWYCFEVKRHFVTVIRPILESEWQLNVPCGEAFTVLKRTVTILTAAKDLYMYPLLIHVFPIMDTYMSTNDARQKVENRLHAIFSHHLPTKRIYDALGFVMYSTGCEVFRTFRDHGQPLLSDYDPVRNESFQHMSELVHGLREVGLAGRGAQVAFARAMDKLMGEFVIGQWVESDPYGQRHMTPALIRWIEGAFPTFMKQVLVNMADGSNIVSETDQEIVKWHEMAVARLGKARVKSLFDFITHLDVSTGGLMDIKDYIATPATRSQLTASFSQQLSTRLLHAGTATTRILDVYIYIVRAFKVLDPKGVLLDRITRPVRRYVRDRNDAARVIIWSLLAEVNHGAPLESTPTMSSEIAREINSLELETVAIAPVEDVDWDNMTWMPDPIDATPDYKKPASEDVIMHLLGLCEREVFIDEVKSILGEHLLRVEGGQFINETRLLKLFTARFGADKLQACEVMLKDMETSRKLTWPIVRTEAYRAASRSTPGRPRFKTHIVSSFFWPQLLQEVFDIPQPVDRLCKGFEQGFKKVKPNRRLKWLPALGRVTVELELKDRRVEEEVPTWNATVINAFGSTNSTAPVSYTVEQLAEDLSMKPFFVRAALTFWAAKNVLYERNGTFTVIESLNDYGNLGPSQPVQSVQPAEPEEEKPNVDTPVHRQMILAMLTNHGGLPIERIHMMLKVVLPTFTFDADELGHLLVTMIGDEILVNQGGLFSLKR</sequence>
<feature type="region of interest" description="Disordered" evidence="7">
    <location>
        <begin position="731"/>
        <end position="750"/>
    </location>
</feature>
<dbReference type="Pfam" id="PF08672">
    <property type="entry name" value="ANAPC2"/>
    <property type="match status" value="1"/>
</dbReference>
<evidence type="ECO:0000256" key="3">
    <source>
        <dbReference type="ARBA" id="ARBA00022776"/>
    </source>
</evidence>
<dbReference type="InterPro" id="IPR014786">
    <property type="entry name" value="ANAPC2_C"/>
</dbReference>
<dbReference type="GO" id="GO:0031625">
    <property type="term" value="F:ubiquitin protein ligase binding"/>
    <property type="evidence" value="ECO:0007669"/>
    <property type="project" value="InterPro"/>
</dbReference>
<evidence type="ECO:0000256" key="4">
    <source>
        <dbReference type="ARBA" id="ARBA00022786"/>
    </source>
</evidence>
<dbReference type="GO" id="GO:0051301">
    <property type="term" value="P:cell division"/>
    <property type="evidence" value="ECO:0007669"/>
    <property type="project" value="UniProtKB-KW"/>
</dbReference>
<accession>A0A6G1HVG6</accession>
<dbReference type="InterPro" id="IPR016158">
    <property type="entry name" value="Cullin_homology"/>
</dbReference>
<dbReference type="SMART" id="SM01013">
    <property type="entry name" value="APC2"/>
    <property type="match status" value="1"/>
</dbReference>
<dbReference type="InterPro" id="IPR057975">
    <property type="entry name" value="TPR_ANAPC2"/>
</dbReference>
<dbReference type="SUPFAM" id="SSF46785">
    <property type="entry name" value="Winged helix' DNA-binding domain"/>
    <property type="match status" value="1"/>
</dbReference>
<keyword evidence="3" id="KW-0498">Mitosis</keyword>
<gene>
    <name evidence="9" type="ORF">EJ06DRAFT_582523</name>
</gene>
<evidence type="ECO:0000256" key="2">
    <source>
        <dbReference type="ARBA" id="ARBA00022618"/>
    </source>
</evidence>
<evidence type="ECO:0000313" key="10">
    <source>
        <dbReference type="Proteomes" id="UP000799640"/>
    </source>
</evidence>
<dbReference type="GO" id="GO:0006511">
    <property type="term" value="P:ubiquitin-dependent protein catabolic process"/>
    <property type="evidence" value="ECO:0007669"/>
    <property type="project" value="InterPro"/>
</dbReference>
<dbReference type="Proteomes" id="UP000799640">
    <property type="component" value="Unassembled WGS sequence"/>
</dbReference>
<dbReference type="InterPro" id="IPR036317">
    <property type="entry name" value="Cullin_homology_sf"/>
</dbReference>
<dbReference type="GO" id="GO:0070979">
    <property type="term" value="P:protein K11-linked ubiquitination"/>
    <property type="evidence" value="ECO:0007669"/>
    <property type="project" value="TreeGrafter"/>
</dbReference>
<dbReference type="Gene3D" id="1.10.10.10">
    <property type="entry name" value="Winged helix-like DNA-binding domain superfamily/Winged helix DNA-binding domain"/>
    <property type="match status" value="1"/>
</dbReference>
<dbReference type="InterPro" id="IPR036390">
    <property type="entry name" value="WH_DNA-bd_sf"/>
</dbReference>
<feature type="domain" description="Cullin family profile" evidence="8">
    <location>
        <begin position="498"/>
        <end position="705"/>
    </location>
</feature>
<evidence type="ECO:0000259" key="8">
    <source>
        <dbReference type="PROSITE" id="PS50069"/>
    </source>
</evidence>
<keyword evidence="5" id="KW-0131">Cell cycle</keyword>
<dbReference type="Pfam" id="PF25773">
    <property type="entry name" value="TPR_ANAPC2"/>
    <property type="match status" value="1"/>
</dbReference>
<dbReference type="AlphaFoldDB" id="A0A6G1HVG6"/>
<dbReference type="InterPro" id="IPR059120">
    <property type="entry name" value="Cullin-like_AB"/>
</dbReference>
<evidence type="ECO:0000256" key="1">
    <source>
        <dbReference type="ARBA" id="ARBA00016068"/>
    </source>
</evidence>
<dbReference type="EMBL" id="ML996696">
    <property type="protein sequence ID" value="KAF2399924.1"/>
    <property type="molecule type" value="Genomic_DNA"/>
</dbReference>
<dbReference type="PROSITE" id="PS50069">
    <property type="entry name" value="CULLIN_2"/>
    <property type="match status" value="1"/>
</dbReference>
<dbReference type="PANTHER" id="PTHR45957">
    <property type="entry name" value="ANAPHASE-PROMOTING COMPLEX SUBUNIT 2"/>
    <property type="match status" value="1"/>
</dbReference>
<dbReference type="InterPro" id="IPR036388">
    <property type="entry name" value="WH-like_DNA-bd_sf"/>
</dbReference>
<evidence type="ECO:0000256" key="7">
    <source>
        <dbReference type="SAM" id="MobiDB-lite"/>
    </source>
</evidence>
<name>A0A6G1HVG6_9PEZI</name>
<protein>
    <recommendedName>
        <fullName evidence="1">Anaphase-promoting complex subunit 2</fullName>
    </recommendedName>
</protein>
<dbReference type="OrthoDB" id="5581181at2759"/>
<reference evidence="9" key="1">
    <citation type="journal article" date="2020" name="Stud. Mycol.">
        <title>101 Dothideomycetes genomes: a test case for predicting lifestyles and emergence of pathogens.</title>
        <authorList>
            <person name="Haridas S."/>
            <person name="Albert R."/>
            <person name="Binder M."/>
            <person name="Bloem J."/>
            <person name="Labutti K."/>
            <person name="Salamov A."/>
            <person name="Andreopoulos B."/>
            <person name="Baker S."/>
            <person name="Barry K."/>
            <person name="Bills G."/>
            <person name="Bluhm B."/>
            <person name="Cannon C."/>
            <person name="Castanera R."/>
            <person name="Culley D."/>
            <person name="Daum C."/>
            <person name="Ezra D."/>
            <person name="Gonzalez J."/>
            <person name="Henrissat B."/>
            <person name="Kuo A."/>
            <person name="Liang C."/>
            <person name="Lipzen A."/>
            <person name="Lutzoni F."/>
            <person name="Magnuson J."/>
            <person name="Mondo S."/>
            <person name="Nolan M."/>
            <person name="Ohm R."/>
            <person name="Pangilinan J."/>
            <person name="Park H.-J."/>
            <person name="Ramirez L."/>
            <person name="Alfaro M."/>
            <person name="Sun H."/>
            <person name="Tritt A."/>
            <person name="Yoshinaga Y."/>
            <person name="Zwiers L.-H."/>
            <person name="Turgeon B."/>
            <person name="Goodwin S."/>
            <person name="Spatafora J."/>
            <person name="Crous P."/>
            <person name="Grigoriev I."/>
        </authorList>
    </citation>
    <scope>NUCLEOTIDE SEQUENCE</scope>
    <source>
        <strain evidence="9">CBS 262.69</strain>
    </source>
</reference>
<dbReference type="GO" id="GO:0007091">
    <property type="term" value="P:metaphase/anaphase transition of mitotic cell cycle"/>
    <property type="evidence" value="ECO:0007669"/>
    <property type="project" value="TreeGrafter"/>
</dbReference>
<dbReference type="PANTHER" id="PTHR45957:SF1">
    <property type="entry name" value="ANAPHASE-PROMOTING COMPLEX SUBUNIT 2"/>
    <property type="match status" value="1"/>
</dbReference>
<keyword evidence="10" id="KW-1185">Reference proteome</keyword>
<comment type="similarity">
    <text evidence="6">Belongs to the cullin family.</text>
</comment>
<evidence type="ECO:0000313" key="9">
    <source>
        <dbReference type="EMBL" id="KAF2399924.1"/>
    </source>
</evidence>
<keyword evidence="2" id="KW-0132">Cell division</keyword>
<dbReference type="Gene3D" id="3.30.230.130">
    <property type="entry name" value="Cullin, Chain C, Domain 2"/>
    <property type="match status" value="1"/>
</dbReference>
<dbReference type="SUPFAM" id="SSF75632">
    <property type="entry name" value="Cullin homology domain"/>
    <property type="match status" value="1"/>
</dbReference>
<dbReference type="Pfam" id="PF26557">
    <property type="entry name" value="Cullin_AB"/>
    <property type="match status" value="1"/>
</dbReference>